<dbReference type="InterPro" id="IPR001296">
    <property type="entry name" value="Glyco_trans_1"/>
</dbReference>
<organism evidence="2 3">
    <name type="scientific">Leuconostoc holzapfelii</name>
    <dbReference type="NCBI Taxonomy" id="434464"/>
    <lineage>
        <taxon>Bacteria</taxon>
        <taxon>Bacillati</taxon>
        <taxon>Bacillota</taxon>
        <taxon>Bacilli</taxon>
        <taxon>Lactobacillales</taxon>
        <taxon>Lactobacillaceae</taxon>
        <taxon>Leuconostoc</taxon>
    </lineage>
</organism>
<dbReference type="EMBL" id="QVOV01000001">
    <property type="protein sequence ID" value="MCT8388490.1"/>
    <property type="molecule type" value="Genomic_DNA"/>
</dbReference>
<reference evidence="2 3" key="1">
    <citation type="submission" date="2018-08" db="EMBL/GenBank/DDBJ databases">
        <title>Draft genome sequences of Leuconostoc spp. and Weissella spp. with biocontrol potential.</title>
        <authorList>
            <person name="Lo R."/>
            <person name="Ho V.T.T."/>
            <person name="Turner M.S."/>
        </authorList>
    </citation>
    <scope>NUCLEOTIDE SEQUENCE [LARGE SCALE GENOMIC DNA]</scope>
    <source>
        <strain evidence="2 3">733</strain>
    </source>
</reference>
<feature type="domain" description="Glycosyl transferase family 1" evidence="1">
    <location>
        <begin position="201"/>
        <end position="356"/>
    </location>
</feature>
<dbReference type="RefSeq" id="WP_261656135.1">
    <property type="nucleotide sequence ID" value="NZ_QVOV01000001.1"/>
</dbReference>
<gene>
    <name evidence="2" type="ORF">D0501_00015</name>
</gene>
<evidence type="ECO:0000313" key="3">
    <source>
        <dbReference type="Proteomes" id="UP001525857"/>
    </source>
</evidence>
<accession>A0ABT2NSX5</accession>
<dbReference type="CDD" id="cd03801">
    <property type="entry name" value="GT4_PimA-like"/>
    <property type="match status" value="1"/>
</dbReference>
<evidence type="ECO:0000259" key="1">
    <source>
        <dbReference type="Pfam" id="PF00534"/>
    </source>
</evidence>
<dbReference type="Proteomes" id="UP001525857">
    <property type="component" value="Unassembled WGS sequence"/>
</dbReference>
<evidence type="ECO:0000313" key="2">
    <source>
        <dbReference type="EMBL" id="MCT8388490.1"/>
    </source>
</evidence>
<proteinExistence type="predicted"/>
<dbReference type="PANTHER" id="PTHR12526:SF627">
    <property type="entry name" value="D-RHAMNOSYLTRANSFERASE WBPZ"/>
    <property type="match status" value="1"/>
</dbReference>
<sequence length="388" mass="43830">MKNRILVISGVPYKDGGSNAALLENILFLRDEYEFLVIVPVEESFTKQLEQHKIKFKTVNSVFWRHSSYKKETKKRLLKKIILNFIADIKIYQIIKKNKIDLVHINVSAVGIGWLASKIAKRKTIWHLRELNDIDQDSPLDFPKISAAMFRRSTLVPISKFVYDYYKHYLGSNTSFNIISDGINTKPLVGIGFLPVEKKDVLNIGFLGGYQQHKGLGTVLESLAVLKEKHGELKFHLNVYGTQFEESSHLYKRQAELIGVSKHVTFHRFADNLVDVYSSSDIVISAGLEAFGRVVAETIVSGRIAIGVNQGATPELIQDGLNGYIFEQGNPMSLAEKLTLVADNWNQLVENIKNSRLQSQKKLSSDRTAENIGILYKNLINGTDYGKE</sequence>
<dbReference type="Pfam" id="PF00534">
    <property type="entry name" value="Glycos_transf_1"/>
    <property type="match status" value="1"/>
</dbReference>
<name>A0ABT2NSX5_9LACO</name>
<dbReference type="Gene3D" id="3.40.50.2000">
    <property type="entry name" value="Glycogen Phosphorylase B"/>
    <property type="match status" value="2"/>
</dbReference>
<dbReference type="PANTHER" id="PTHR12526">
    <property type="entry name" value="GLYCOSYLTRANSFERASE"/>
    <property type="match status" value="1"/>
</dbReference>
<protein>
    <submittedName>
        <fullName evidence="2">Glycosyltransferase</fullName>
    </submittedName>
</protein>
<comment type="caution">
    <text evidence="2">The sequence shown here is derived from an EMBL/GenBank/DDBJ whole genome shotgun (WGS) entry which is preliminary data.</text>
</comment>
<dbReference type="SUPFAM" id="SSF53756">
    <property type="entry name" value="UDP-Glycosyltransferase/glycogen phosphorylase"/>
    <property type="match status" value="1"/>
</dbReference>
<keyword evidence="3" id="KW-1185">Reference proteome</keyword>